<dbReference type="SMART" id="SM00849">
    <property type="entry name" value="Lactamase_B"/>
    <property type="match status" value="1"/>
</dbReference>
<dbReference type="RefSeq" id="WP_331210379.1">
    <property type="nucleotide sequence ID" value="NZ_JAZGQL010000022.1"/>
</dbReference>
<accession>A0ABU7SJK2</accession>
<protein>
    <submittedName>
        <fullName evidence="6">MBL fold metallo-hydrolase</fullName>
    </submittedName>
</protein>
<dbReference type="InterPro" id="IPR036866">
    <property type="entry name" value="RibonucZ/Hydroxyglut_hydro"/>
</dbReference>
<reference evidence="6 7" key="1">
    <citation type="submission" date="2024-01" db="EMBL/GenBank/DDBJ databases">
        <title>Genome insights into Plantactinospora veratri sp. nov.</title>
        <authorList>
            <person name="Wang L."/>
        </authorList>
    </citation>
    <scope>NUCLEOTIDE SEQUENCE [LARGE SCALE GENOMIC DNA]</scope>
    <source>
        <strain evidence="6 7">NEAU-FHS4</strain>
    </source>
</reference>
<dbReference type="PANTHER" id="PTHR46233:SF3">
    <property type="entry name" value="HYDROXYACYLGLUTATHIONE HYDROLASE GLOC"/>
    <property type="match status" value="1"/>
</dbReference>
<evidence type="ECO:0000259" key="5">
    <source>
        <dbReference type="SMART" id="SM00849"/>
    </source>
</evidence>
<dbReference type="InterPro" id="IPR051453">
    <property type="entry name" value="MBL_Glyoxalase_II"/>
</dbReference>
<dbReference type="EMBL" id="JAZGQL010000022">
    <property type="protein sequence ID" value="MEE6310147.1"/>
    <property type="molecule type" value="Genomic_DNA"/>
</dbReference>
<name>A0ABU7SJK2_9ACTN</name>
<evidence type="ECO:0000313" key="7">
    <source>
        <dbReference type="Proteomes" id="UP001339911"/>
    </source>
</evidence>
<keyword evidence="3" id="KW-0378">Hydrolase</keyword>
<dbReference type="Pfam" id="PF00753">
    <property type="entry name" value="Lactamase_B"/>
    <property type="match status" value="1"/>
</dbReference>
<evidence type="ECO:0000256" key="2">
    <source>
        <dbReference type="ARBA" id="ARBA00022723"/>
    </source>
</evidence>
<feature type="domain" description="Metallo-beta-lactamase" evidence="5">
    <location>
        <begin position="12"/>
        <end position="217"/>
    </location>
</feature>
<dbReference type="SUPFAM" id="SSF56281">
    <property type="entry name" value="Metallo-hydrolase/oxidoreductase"/>
    <property type="match status" value="1"/>
</dbReference>
<keyword evidence="2" id="KW-0479">Metal-binding</keyword>
<evidence type="ECO:0000313" key="6">
    <source>
        <dbReference type="EMBL" id="MEE6310147.1"/>
    </source>
</evidence>
<sequence>MLVAGFPADAFGTNCYVVATAPGEQCVVVDPGIGVLDRLDDLLAEHRLRPAAVLLTHGHLDHTFSVAPVCGARGIPAYVHPGDRELLADPAKGLSMDLTRLFGGRLPYTEPEDVAELTDGATLALAGLEITVDHAPGHTGGSVLFRLPGTGPAVRSDLPLPPGVDWAAEQICLAGDVLFAGSIGRTDLPGGSSSTMVRSLREKILPLADDTVVLPGHGPATSIGRERASNPYLIEVADLDGPRVGPTRGW</sequence>
<dbReference type="CDD" id="cd06262">
    <property type="entry name" value="metallo-hydrolase-like_MBL-fold"/>
    <property type="match status" value="1"/>
</dbReference>
<organism evidence="6 7">
    <name type="scientific">Plantactinospora veratri</name>
    <dbReference type="NCBI Taxonomy" id="1436122"/>
    <lineage>
        <taxon>Bacteria</taxon>
        <taxon>Bacillati</taxon>
        <taxon>Actinomycetota</taxon>
        <taxon>Actinomycetes</taxon>
        <taxon>Micromonosporales</taxon>
        <taxon>Micromonosporaceae</taxon>
        <taxon>Plantactinospora</taxon>
    </lineage>
</organism>
<comment type="caution">
    <text evidence="6">The sequence shown here is derived from an EMBL/GenBank/DDBJ whole genome shotgun (WGS) entry which is preliminary data.</text>
</comment>
<evidence type="ECO:0000256" key="1">
    <source>
        <dbReference type="ARBA" id="ARBA00001947"/>
    </source>
</evidence>
<keyword evidence="7" id="KW-1185">Reference proteome</keyword>
<evidence type="ECO:0000256" key="4">
    <source>
        <dbReference type="ARBA" id="ARBA00022833"/>
    </source>
</evidence>
<keyword evidence="4" id="KW-0862">Zinc</keyword>
<gene>
    <name evidence="6" type="ORF">V1634_25255</name>
</gene>
<comment type="cofactor">
    <cofactor evidence="1">
        <name>Zn(2+)</name>
        <dbReference type="ChEBI" id="CHEBI:29105"/>
    </cofactor>
</comment>
<proteinExistence type="predicted"/>
<dbReference type="Gene3D" id="3.60.15.10">
    <property type="entry name" value="Ribonuclease Z/Hydroxyacylglutathione hydrolase-like"/>
    <property type="match status" value="1"/>
</dbReference>
<dbReference type="InterPro" id="IPR001279">
    <property type="entry name" value="Metallo-B-lactamas"/>
</dbReference>
<dbReference type="PANTHER" id="PTHR46233">
    <property type="entry name" value="HYDROXYACYLGLUTATHIONE HYDROLASE GLOC"/>
    <property type="match status" value="1"/>
</dbReference>
<dbReference type="Proteomes" id="UP001339911">
    <property type="component" value="Unassembled WGS sequence"/>
</dbReference>
<evidence type="ECO:0000256" key="3">
    <source>
        <dbReference type="ARBA" id="ARBA00022801"/>
    </source>
</evidence>